<comment type="subcellular location">
    <subcellularLocation>
        <location evidence="1 15">Cytoplasm</location>
    </subcellularLocation>
</comment>
<dbReference type="RefSeq" id="WP_059314653.1">
    <property type="nucleotide sequence ID" value="NZ_CP013987.1"/>
</dbReference>
<evidence type="ECO:0000256" key="15">
    <source>
        <dbReference type="HAMAP-Rule" id="MF_00688"/>
    </source>
</evidence>
<dbReference type="Proteomes" id="UP000064137">
    <property type="component" value="Chromosome"/>
</dbReference>
<dbReference type="Pfam" id="PF03588">
    <property type="entry name" value="Leu_Phe_trans"/>
    <property type="match status" value="1"/>
</dbReference>
<evidence type="ECO:0000256" key="12">
    <source>
        <dbReference type="ARBA" id="ARBA00077136"/>
    </source>
</evidence>
<comment type="similarity">
    <text evidence="9 15">Belongs to the L/F-transferase family.</text>
</comment>
<dbReference type="SUPFAM" id="SSF55729">
    <property type="entry name" value="Acyl-CoA N-acyltransferases (Nat)"/>
    <property type="match status" value="1"/>
</dbReference>
<evidence type="ECO:0000256" key="1">
    <source>
        <dbReference type="ARBA" id="ARBA00004496"/>
    </source>
</evidence>
<evidence type="ECO:0000256" key="5">
    <source>
        <dbReference type="ARBA" id="ARBA00050607"/>
    </source>
</evidence>
<dbReference type="PANTHER" id="PTHR30098">
    <property type="entry name" value="LEUCYL/PHENYLALANYL-TRNA--PROTEIN TRANSFERASE"/>
    <property type="match status" value="1"/>
</dbReference>
<dbReference type="GO" id="GO:0005737">
    <property type="term" value="C:cytoplasm"/>
    <property type="evidence" value="ECO:0007669"/>
    <property type="project" value="UniProtKB-SubCell"/>
</dbReference>
<evidence type="ECO:0000256" key="6">
    <source>
        <dbReference type="ARBA" id="ARBA00050652"/>
    </source>
</evidence>
<dbReference type="GO" id="GO:0008914">
    <property type="term" value="F:leucyl-tRNA--protein transferase activity"/>
    <property type="evidence" value="ECO:0007669"/>
    <property type="project" value="UniProtKB-UniRule"/>
</dbReference>
<dbReference type="GO" id="GO:0030163">
    <property type="term" value="P:protein catabolic process"/>
    <property type="evidence" value="ECO:0007669"/>
    <property type="project" value="UniProtKB-UniRule"/>
</dbReference>
<dbReference type="FunFam" id="3.30.70.3550:FF:000001">
    <property type="entry name" value="Leucyl/phenylalanyl-tRNA--protein transferase"/>
    <property type="match status" value="1"/>
</dbReference>
<dbReference type="EC" id="2.3.2.6" evidence="10 15"/>
<keyword evidence="3 15" id="KW-0808">Transferase</keyword>
<dbReference type="EMBL" id="CP013987">
    <property type="protein sequence ID" value="ALZ84461.1"/>
    <property type="molecule type" value="Genomic_DNA"/>
</dbReference>
<dbReference type="HAMAP" id="MF_00688">
    <property type="entry name" value="Leu_Phe_trans"/>
    <property type="match status" value="1"/>
</dbReference>
<organism evidence="16 17">
    <name type="scientific">Pseudomonas oryzihabitans</name>
    <dbReference type="NCBI Taxonomy" id="47885"/>
    <lineage>
        <taxon>Bacteria</taxon>
        <taxon>Pseudomonadati</taxon>
        <taxon>Pseudomonadota</taxon>
        <taxon>Gammaproteobacteria</taxon>
        <taxon>Pseudomonadales</taxon>
        <taxon>Pseudomonadaceae</taxon>
        <taxon>Pseudomonas</taxon>
    </lineage>
</organism>
<evidence type="ECO:0000256" key="3">
    <source>
        <dbReference type="ARBA" id="ARBA00022679"/>
    </source>
</evidence>
<name>A0A0U4WQY4_9PSED</name>
<evidence type="ECO:0000256" key="10">
    <source>
        <dbReference type="ARBA" id="ARBA00066767"/>
    </source>
</evidence>
<dbReference type="PANTHER" id="PTHR30098:SF2">
    <property type="entry name" value="LEUCYL_PHENYLALANYL-TRNA--PROTEIN TRANSFERASE"/>
    <property type="match status" value="1"/>
</dbReference>
<comment type="catalytic activity">
    <reaction evidence="5 15">
        <text>L-phenylalanyl-tRNA(Phe) + an N-terminal L-alpha-aminoacyl-[protein] = an N-terminal L-phenylalanyl-L-alpha-aminoacyl-[protein] + tRNA(Phe)</text>
        <dbReference type="Rhea" id="RHEA:43632"/>
        <dbReference type="Rhea" id="RHEA-COMP:9668"/>
        <dbReference type="Rhea" id="RHEA-COMP:9699"/>
        <dbReference type="Rhea" id="RHEA-COMP:10636"/>
        <dbReference type="Rhea" id="RHEA-COMP:10637"/>
        <dbReference type="ChEBI" id="CHEBI:78442"/>
        <dbReference type="ChEBI" id="CHEBI:78531"/>
        <dbReference type="ChEBI" id="CHEBI:78597"/>
        <dbReference type="ChEBI" id="CHEBI:83561"/>
        <dbReference type="EC" id="2.3.2.6"/>
    </reaction>
</comment>
<dbReference type="InterPro" id="IPR042221">
    <property type="entry name" value="Leu/Phe-tRNA_Trfase_N"/>
</dbReference>
<comment type="function">
    <text evidence="8 15">Functions in the N-end rule pathway of protein degradation where it conjugates Leu, Phe and, less efficiently, Met from aminoacyl-tRNAs to the N-termini of proteins containing an N-terminal arginine or lysine.</text>
</comment>
<evidence type="ECO:0000256" key="13">
    <source>
        <dbReference type="ARBA" id="ARBA00077165"/>
    </source>
</evidence>
<evidence type="ECO:0000256" key="11">
    <source>
        <dbReference type="ARBA" id="ARBA00074372"/>
    </source>
</evidence>
<evidence type="ECO:0000256" key="2">
    <source>
        <dbReference type="ARBA" id="ARBA00022490"/>
    </source>
</evidence>
<dbReference type="FunFam" id="3.40.630.70:FF:000001">
    <property type="entry name" value="Leucyl/phenylalanyl-tRNA--protein transferase"/>
    <property type="match status" value="1"/>
</dbReference>
<dbReference type="InterPro" id="IPR004616">
    <property type="entry name" value="Leu/Phe-tRNA_Trfase"/>
</dbReference>
<evidence type="ECO:0000256" key="4">
    <source>
        <dbReference type="ARBA" id="ARBA00023315"/>
    </source>
</evidence>
<evidence type="ECO:0000313" key="16">
    <source>
        <dbReference type="EMBL" id="ALZ84461.1"/>
    </source>
</evidence>
<reference evidence="16 17" key="1">
    <citation type="submission" date="2016-01" db="EMBL/GenBank/DDBJ databases">
        <title>Annotation of Pseudomonas oryzihabitans USDA-ARS-USMARC-56511.</title>
        <authorList>
            <person name="Harhay G.P."/>
            <person name="Harhay D.M."/>
            <person name="Smith T.P.L."/>
            <person name="Bono J.L."/>
            <person name="Heaton M.P."/>
            <person name="Clawson M.L."/>
            <person name="Chitko-Mckown C.G."/>
            <person name="Capik S.F."/>
            <person name="DeDonder K.D."/>
            <person name="Apley M.D."/>
            <person name="Lubbers B.V."/>
            <person name="White B.J."/>
            <person name="Larson R.L."/>
        </authorList>
    </citation>
    <scope>NUCLEOTIDE SEQUENCE [LARGE SCALE GENOMIC DNA]</scope>
    <source>
        <strain evidence="16 17">USDA-ARS-USMARC-56511</strain>
    </source>
</reference>
<evidence type="ECO:0000313" key="17">
    <source>
        <dbReference type="Proteomes" id="UP000064137"/>
    </source>
</evidence>
<comment type="catalytic activity">
    <reaction evidence="6 15">
        <text>N-terminal L-arginyl-[protein] + L-leucyl-tRNA(Leu) = N-terminal L-leucyl-L-arginyl-[protein] + tRNA(Leu) + H(+)</text>
        <dbReference type="Rhea" id="RHEA:50416"/>
        <dbReference type="Rhea" id="RHEA-COMP:9613"/>
        <dbReference type="Rhea" id="RHEA-COMP:9622"/>
        <dbReference type="Rhea" id="RHEA-COMP:12672"/>
        <dbReference type="Rhea" id="RHEA-COMP:12673"/>
        <dbReference type="ChEBI" id="CHEBI:15378"/>
        <dbReference type="ChEBI" id="CHEBI:64719"/>
        <dbReference type="ChEBI" id="CHEBI:78442"/>
        <dbReference type="ChEBI" id="CHEBI:78494"/>
        <dbReference type="ChEBI" id="CHEBI:133044"/>
        <dbReference type="EC" id="2.3.2.6"/>
    </reaction>
</comment>
<dbReference type="OrthoDB" id="9790282at2"/>
<gene>
    <name evidence="15" type="primary">aat</name>
    <name evidence="16" type="ORF">APT59_09695</name>
</gene>
<dbReference type="InterPro" id="IPR016181">
    <property type="entry name" value="Acyl_CoA_acyltransferase"/>
</dbReference>
<accession>A0A0U4WQY4</accession>
<dbReference type="NCBIfam" id="TIGR00667">
    <property type="entry name" value="aat"/>
    <property type="match status" value="1"/>
</dbReference>
<dbReference type="InterPro" id="IPR042203">
    <property type="entry name" value="Leu/Phe-tRNA_Trfase_C"/>
</dbReference>
<sequence>MVKWLTRESPDFPPLQQALREPNGLLAIGGDLSAARLVSAYRHGCFPWYQDGQPLLWWSPDPRTVLFPPDLHVSRSLAKTLRKTRLSVTYDKAFTQVIQACAGPRRDADGTWITTEMQQAYGELHAQGWAHSVEVWDGDQLVGGLYGIAMGKLFFGESMFSHADNASKIGFVTLVRDLAAWGFVMIDCQMQTAHLQSLGASSLPRERFADYLAKYLDQASMAAWPTSCG</sequence>
<dbReference type="AlphaFoldDB" id="A0A0U4WQY4"/>
<evidence type="ECO:0000256" key="9">
    <source>
        <dbReference type="ARBA" id="ARBA00061535"/>
    </source>
</evidence>
<proteinExistence type="inferred from homology"/>
<comment type="catalytic activity">
    <reaction evidence="7 15">
        <text>N-terminal L-lysyl-[protein] + L-leucyl-tRNA(Leu) = N-terminal L-leucyl-L-lysyl-[protein] + tRNA(Leu) + H(+)</text>
        <dbReference type="Rhea" id="RHEA:12340"/>
        <dbReference type="Rhea" id="RHEA-COMP:9613"/>
        <dbReference type="Rhea" id="RHEA-COMP:9622"/>
        <dbReference type="Rhea" id="RHEA-COMP:12670"/>
        <dbReference type="Rhea" id="RHEA-COMP:12671"/>
        <dbReference type="ChEBI" id="CHEBI:15378"/>
        <dbReference type="ChEBI" id="CHEBI:65249"/>
        <dbReference type="ChEBI" id="CHEBI:78442"/>
        <dbReference type="ChEBI" id="CHEBI:78494"/>
        <dbReference type="ChEBI" id="CHEBI:133043"/>
        <dbReference type="EC" id="2.3.2.6"/>
    </reaction>
</comment>
<dbReference type="Gene3D" id="3.30.70.3550">
    <property type="entry name" value="Leucyl/phenylalanyl-tRNA-protein transferase, N-terminal domain"/>
    <property type="match status" value="1"/>
</dbReference>
<dbReference type="Gene3D" id="3.40.630.70">
    <property type="entry name" value="Leucyl/phenylalanyl-tRNA-protein transferase, C-terminal domain"/>
    <property type="match status" value="1"/>
</dbReference>
<keyword evidence="2 15" id="KW-0963">Cytoplasm</keyword>
<evidence type="ECO:0000256" key="14">
    <source>
        <dbReference type="ARBA" id="ARBA00083640"/>
    </source>
</evidence>
<dbReference type="KEGG" id="por:APT59_09695"/>
<evidence type="ECO:0000256" key="7">
    <source>
        <dbReference type="ARBA" id="ARBA00051538"/>
    </source>
</evidence>
<evidence type="ECO:0000256" key="8">
    <source>
        <dbReference type="ARBA" id="ARBA00054043"/>
    </source>
</evidence>
<keyword evidence="4 15" id="KW-0012">Acyltransferase</keyword>
<protein>
    <recommendedName>
        <fullName evidence="11 15">Leucyl/phenylalanyl-tRNA--protein transferase</fullName>
        <ecNumber evidence="10 15">2.3.2.6</ecNumber>
    </recommendedName>
    <alternativeName>
        <fullName evidence="12 15">L/F-transferase</fullName>
    </alternativeName>
    <alternativeName>
        <fullName evidence="13 15">Leucyltransferase</fullName>
    </alternativeName>
    <alternativeName>
        <fullName evidence="14 15">Phenyalanyltransferase</fullName>
    </alternativeName>
</protein>